<evidence type="ECO:0000256" key="6">
    <source>
        <dbReference type="ARBA" id="ARBA00023180"/>
    </source>
</evidence>
<dbReference type="PANTHER" id="PTHR11802:SF113">
    <property type="entry name" value="SERINE CARBOXYPEPTIDASE CTSA-4.1"/>
    <property type="match status" value="1"/>
</dbReference>
<evidence type="ECO:0000256" key="4">
    <source>
        <dbReference type="ARBA" id="ARBA00022729"/>
    </source>
</evidence>
<keyword evidence="3 7" id="KW-0645">Protease</keyword>
<feature type="chain" id="PRO_5031608375" description="Carboxypeptidase" evidence="7">
    <location>
        <begin position="23"/>
        <end position="539"/>
    </location>
</feature>
<gene>
    <name evidence="8" type="ORF">GOCE00092_LOCUS22994</name>
</gene>
<evidence type="ECO:0000256" key="7">
    <source>
        <dbReference type="RuleBase" id="RU361156"/>
    </source>
</evidence>
<name>A0A7S1VKX4_9STRA</name>
<dbReference type="SUPFAM" id="SSF53474">
    <property type="entry name" value="alpha/beta-Hydrolases"/>
    <property type="match status" value="1"/>
</dbReference>
<keyword evidence="4 7" id="KW-0732">Signal</keyword>
<sequence>MKFATTTRTTTTLAVLLGVVVAAGVHQATATALLRGDKTDEDDSPCHSAANKDSCFATTDDNGMTCEWCECSAIPSECLTADEAKLAPEGVFDCSSPSRTKLDFITLVGDPVKDDFCDVNSKSGYMSIDQSAYDQNGEGKNLFYWQFDKRGTSEEDDDDTTPFIIWLTGGPGCSSSLALLTENGPCSVTPDGTGTQLNPYSWTEVANVLWLDQPAGVGFSFGEESDTNEQMISEDAYWFVQKFMDTYPQYAKQPLYIVGESYGGHYAPAIAHRIWLGNKKLEDGAQTLNLAGVAVGNGLTAPQEQYKWYPEMAFNNSHGIQVISEDEYNTMKAVVPNCVKLIEECNNGDGVINKFACQSAFYVCNLGLTSPYQATGLNPYDIREQCKVPPLCYDFSFVTKFMNSASTKEALHVNTKKSHSWASCNMGINLKFHVDWMKDFSPYIADLLNDDIPALIYAGDVDYICNYLGNKAWSYQLTWSGGDEFRAAPEHDWKDGSGLARTANGLTFLQVYDAGHMVPSDKPEVALDMIRTFVSGGEF</sequence>
<dbReference type="PROSITE" id="PS00131">
    <property type="entry name" value="CARBOXYPEPT_SER_SER"/>
    <property type="match status" value="1"/>
</dbReference>
<evidence type="ECO:0000313" key="8">
    <source>
        <dbReference type="EMBL" id="CAD9303479.1"/>
    </source>
</evidence>
<keyword evidence="6" id="KW-0325">Glycoprotein</keyword>
<dbReference type="EC" id="3.4.16.-" evidence="7"/>
<proteinExistence type="inferred from homology"/>
<accession>A0A7S1VKX4</accession>
<dbReference type="GO" id="GO:0006508">
    <property type="term" value="P:proteolysis"/>
    <property type="evidence" value="ECO:0007669"/>
    <property type="project" value="UniProtKB-KW"/>
</dbReference>
<reference evidence="8" key="1">
    <citation type="submission" date="2021-01" db="EMBL/GenBank/DDBJ databases">
        <authorList>
            <person name="Corre E."/>
            <person name="Pelletier E."/>
            <person name="Niang G."/>
            <person name="Scheremetjew M."/>
            <person name="Finn R."/>
            <person name="Kale V."/>
            <person name="Holt S."/>
            <person name="Cochrane G."/>
            <person name="Meng A."/>
            <person name="Brown T."/>
            <person name="Cohen L."/>
        </authorList>
    </citation>
    <scope>NUCLEOTIDE SEQUENCE</scope>
    <source>
        <strain evidence="8">CCMP 410</strain>
    </source>
</reference>
<evidence type="ECO:0000256" key="5">
    <source>
        <dbReference type="ARBA" id="ARBA00022801"/>
    </source>
</evidence>
<dbReference type="InterPro" id="IPR029058">
    <property type="entry name" value="AB_hydrolase_fold"/>
</dbReference>
<protein>
    <recommendedName>
        <fullName evidence="7">Carboxypeptidase</fullName>
        <ecNumber evidence="7">3.4.16.-</ecNumber>
    </recommendedName>
</protein>
<feature type="signal peptide" evidence="7">
    <location>
        <begin position="1"/>
        <end position="22"/>
    </location>
</feature>
<dbReference type="PROSITE" id="PS00560">
    <property type="entry name" value="CARBOXYPEPT_SER_HIS"/>
    <property type="match status" value="1"/>
</dbReference>
<comment type="similarity">
    <text evidence="1 7">Belongs to the peptidase S10 family.</text>
</comment>
<dbReference type="InterPro" id="IPR018202">
    <property type="entry name" value="Ser_caboxypep_ser_AS"/>
</dbReference>
<evidence type="ECO:0000256" key="1">
    <source>
        <dbReference type="ARBA" id="ARBA00009431"/>
    </source>
</evidence>
<evidence type="ECO:0000256" key="2">
    <source>
        <dbReference type="ARBA" id="ARBA00022645"/>
    </source>
</evidence>
<dbReference type="AlphaFoldDB" id="A0A7S1VKX4"/>
<dbReference type="EMBL" id="HBGK01043867">
    <property type="protein sequence ID" value="CAD9303479.1"/>
    <property type="molecule type" value="Transcribed_RNA"/>
</dbReference>
<dbReference type="GO" id="GO:0004185">
    <property type="term" value="F:serine-type carboxypeptidase activity"/>
    <property type="evidence" value="ECO:0007669"/>
    <property type="project" value="UniProtKB-UniRule"/>
</dbReference>
<dbReference type="Gene3D" id="3.40.50.1820">
    <property type="entry name" value="alpha/beta hydrolase"/>
    <property type="match status" value="1"/>
</dbReference>
<dbReference type="PANTHER" id="PTHR11802">
    <property type="entry name" value="SERINE PROTEASE FAMILY S10 SERINE CARBOXYPEPTIDASE"/>
    <property type="match status" value="1"/>
</dbReference>
<dbReference type="InterPro" id="IPR001563">
    <property type="entry name" value="Peptidase_S10"/>
</dbReference>
<dbReference type="Pfam" id="PF00450">
    <property type="entry name" value="Peptidase_S10"/>
    <property type="match status" value="1"/>
</dbReference>
<dbReference type="InterPro" id="IPR033124">
    <property type="entry name" value="Ser_caboxypep_his_AS"/>
</dbReference>
<dbReference type="PRINTS" id="PR00724">
    <property type="entry name" value="CRBOXYPTASEC"/>
</dbReference>
<organism evidence="8">
    <name type="scientific">Grammatophora oceanica</name>
    <dbReference type="NCBI Taxonomy" id="210454"/>
    <lineage>
        <taxon>Eukaryota</taxon>
        <taxon>Sar</taxon>
        <taxon>Stramenopiles</taxon>
        <taxon>Ochrophyta</taxon>
        <taxon>Bacillariophyta</taxon>
        <taxon>Fragilariophyceae</taxon>
        <taxon>Fragilariophycidae</taxon>
        <taxon>Rhabdonematales</taxon>
        <taxon>Grammatophoraceae</taxon>
        <taxon>Grammatophora</taxon>
    </lineage>
</organism>
<evidence type="ECO:0000256" key="3">
    <source>
        <dbReference type="ARBA" id="ARBA00022670"/>
    </source>
</evidence>
<keyword evidence="5 7" id="KW-0378">Hydrolase</keyword>
<keyword evidence="2 7" id="KW-0121">Carboxypeptidase</keyword>